<evidence type="ECO:0000256" key="1">
    <source>
        <dbReference type="ARBA" id="ARBA00022553"/>
    </source>
</evidence>
<dbReference type="InterPro" id="IPR039420">
    <property type="entry name" value="WalR-like"/>
</dbReference>
<keyword evidence="1 3" id="KW-0597">Phosphoprotein</keyword>
<protein>
    <submittedName>
        <fullName evidence="6">Response regulator transcription factor</fullName>
    </submittedName>
</protein>
<dbReference type="SMART" id="SM00448">
    <property type="entry name" value="REC"/>
    <property type="match status" value="1"/>
</dbReference>
<dbReference type="Pfam" id="PF00072">
    <property type="entry name" value="Response_reg"/>
    <property type="match status" value="1"/>
</dbReference>
<keyword evidence="7" id="KW-1185">Reference proteome</keyword>
<evidence type="ECO:0000259" key="5">
    <source>
        <dbReference type="PROSITE" id="PS50110"/>
    </source>
</evidence>
<feature type="modified residue" description="4-aspartylphosphate" evidence="3">
    <location>
        <position position="56"/>
    </location>
</feature>
<dbReference type="PRINTS" id="PR00038">
    <property type="entry name" value="HTHLUXR"/>
</dbReference>
<sequence length="223" mass="23559">MRSIRVLIVDDHALFAEALAARLAAEPDLEVLPVAGDVRRAAALVATESPDVVVLDFVLGEESGLDALDLLRRRRPEARVVVLSAIIDVPPIVTALRHGAVGWVPKTESADVVARVIRGAAGRGGWIPPDVLGDVLRRLVAPGEQGGGVLTELTPRERQVLQGMVDGLSRTRLAERLGLSANTVRTHTQNLLAKLGAHSAVEAITIAMRAGVAPSDPGEEPPH</sequence>
<dbReference type="InterPro" id="IPR058245">
    <property type="entry name" value="NreC/VraR/RcsB-like_REC"/>
</dbReference>
<dbReference type="SUPFAM" id="SSF52172">
    <property type="entry name" value="CheY-like"/>
    <property type="match status" value="1"/>
</dbReference>
<gene>
    <name evidence="6" type="ORF">GCM10010151_27660</name>
</gene>
<dbReference type="SUPFAM" id="SSF46894">
    <property type="entry name" value="C-terminal effector domain of the bipartite response regulators"/>
    <property type="match status" value="1"/>
</dbReference>
<dbReference type="EMBL" id="BAAABM010000017">
    <property type="protein sequence ID" value="GAA0336479.1"/>
    <property type="molecule type" value="Genomic_DNA"/>
</dbReference>
<dbReference type="SMART" id="SM00421">
    <property type="entry name" value="HTH_LUXR"/>
    <property type="match status" value="1"/>
</dbReference>
<dbReference type="CDD" id="cd17535">
    <property type="entry name" value="REC_NarL-like"/>
    <property type="match status" value="1"/>
</dbReference>
<evidence type="ECO:0000256" key="3">
    <source>
        <dbReference type="PROSITE-ProRule" id="PRU00169"/>
    </source>
</evidence>
<feature type="domain" description="Response regulatory" evidence="5">
    <location>
        <begin position="5"/>
        <end position="121"/>
    </location>
</feature>
<dbReference type="CDD" id="cd06170">
    <property type="entry name" value="LuxR_C_like"/>
    <property type="match status" value="1"/>
</dbReference>
<dbReference type="InterPro" id="IPR011006">
    <property type="entry name" value="CheY-like_superfamily"/>
</dbReference>
<dbReference type="InterPro" id="IPR000792">
    <property type="entry name" value="Tscrpt_reg_LuxR_C"/>
</dbReference>
<reference evidence="7" key="1">
    <citation type="journal article" date="2019" name="Int. J. Syst. Evol. Microbiol.">
        <title>The Global Catalogue of Microorganisms (GCM) 10K type strain sequencing project: providing services to taxonomists for standard genome sequencing and annotation.</title>
        <authorList>
            <consortium name="The Broad Institute Genomics Platform"/>
            <consortium name="The Broad Institute Genome Sequencing Center for Infectious Disease"/>
            <person name="Wu L."/>
            <person name="Ma J."/>
        </authorList>
    </citation>
    <scope>NUCLEOTIDE SEQUENCE [LARGE SCALE GENOMIC DNA]</scope>
    <source>
        <strain evidence="7">JCM 3146</strain>
    </source>
</reference>
<comment type="caution">
    <text evidence="6">The sequence shown here is derived from an EMBL/GenBank/DDBJ whole genome shotgun (WGS) entry which is preliminary data.</text>
</comment>
<dbReference type="Gene3D" id="3.40.50.2300">
    <property type="match status" value="1"/>
</dbReference>
<dbReference type="InterPro" id="IPR001789">
    <property type="entry name" value="Sig_transdc_resp-reg_receiver"/>
</dbReference>
<evidence type="ECO:0000259" key="4">
    <source>
        <dbReference type="PROSITE" id="PS50043"/>
    </source>
</evidence>
<organism evidence="6 7">
    <name type="scientific">Actinoallomurus spadix</name>
    <dbReference type="NCBI Taxonomy" id="79912"/>
    <lineage>
        <taxon>Bacteria</taxon>
        <taxon>Bacillati</taxon>
        <taxon>Actinomycetota</taxon>
        <taxon>Actinomycetes</taxon>
        <taxon>Streptosporangiales</taxon>
        <taxon>Thermomonosporaceae</taxon>
        <taxon>Actinoallomurus</taxon>
    </lineage>
</organism>
<evidence type="ECO:0000313" key="6">
    <source>
        <dbReference type="EMBL" id="GAA0336479.1"/>
    </source>
</evidence>
<evidence type="ECO:0000313" key="7">
    <source>
        <dbReference type="Proteomes" id="UP001501822"/>
    </source>
</evidence>
<dbReference type="PANTHER" id="PTHR43214:SF43">
    <property type="entry name" value="TWO-COMPONENT RESPONSE REGULATOR"/>
    <property type="match status" value="1"/>
</dbReference>
<feature type="domain" description="HTH luxR-type" evidence="4">
    <location>
        <begin position="146"/>
        <end position="211"/>
    </location>
</feature>
<evidence type="ECO:0000256" key="2">
    <source>
        <dbReference type="ARBA" id="ARBA00023125"/>
    </source>
</evidence>
<dbReference type="PROSITE" id="PS50110">
    <property type="entry name" value="RESPONSE_REGULATORY"/>
    <property type="match status" value="1"/>
</dbReference>
<dbReference type="InterPro" id="IPR016032">
    <property type="entry name" value="Sig_transdc_resp-reg_C-effctor"/>
</dbReference>
<name>A0ABP3G6F8_9ACTN</name>
<proteinExistence type="predicted"/>
<accession>A0ABP3G6F8</accession>
<dbReference type="PANTHER" id="PTHR43214">
    <property type="entry name" value="TWO-COMPONENT RESPONSE REGULATOR"/>
    <property type="match status" value="1"/>
</dbReference>
<dbReference type="Proteomes" id="UP001501822">
    <property type="component" value="Unassembled WGS sequence"/>
</dbReference>
<dbReference type="Pfam" id="PF00196">
    <property type="entry name" value="GerE"/>
    <property type="match status" value="1"/>
</dbReference>
<dbReference type="RefSeq" id="WP_252807148.1">
    <property type="nucleotide sequence ID" value="NZ_BAAABM010000017.1"/>
</dbReference>
<dbReference type="PROSITE" id="PS50043">
    <property type="entry name" value="HTH_LUXR_2"/>
    <property type="match status" value="1"/>
</dbReference>
<keyword evidence="2" id="KW-0238">DNA-binding</keyword>